<evidence type="ECO:0000313" key="3">
    <source>
        <dbReference type="EMBL" id="GAA4057354.1"/>
    </source>
</evidence>
<accession>A0ABP7V1E2</accession>
<reference evidence="4" key="1">
    <citation type="journal article" date="2019" name="Int. J. Syst. Evol. Microbiol.">
        <title>The Global Catalogue of Microorganisms (GCM) 10K type strain sequencing project: providing services to taxonomists for standard genome sequencing and annotation.</title>
        <authorList>
            <consortium name="The Broad Institute Genomics Platform"/>
            <consortium name="The Broad Institute Genome Sequencing Center for Infectious Disease"/>
            <person name="Wu L."/>
            <person name="Ma J."/>
        </authorList>
    </citation>
    <scope>NUCLEOTIDE SEQUENCE [LARGE SCALE GENOMIC DNA]</scope>
    <source>
        <strain evidence="4">JCM 16702</strain>
    </source>
</reference>
<dbReference type="Proteomes" id="UP001500683">
    <property type="component" value="Unassembled WGS sequence"/>
</dbReference>
<dbReference type="Pfam" id="PF13230">
    <property type="entry name" value="GATase_4"/>
    <property type="match status" value="1"/>
</dbReference>
<sequence length="289" mass="31651">MCRLFGMSSSPRRTRATFWLLDAPDSLSDQSHRDPDGTGLGFFDTDGTPRLHKAPIAAYADRAFAEEAEQVRSATFLAHIRFASTGGLERRNTHPFEQDGRLFAHNGVIEGLDRLDAELGPARSLVGGDTDSERFFALITRELRSGDGDVAGGIVRAARWIARNLPVYALNMVLTTPQGLWALRYPDTHALYVLERRGGGHHGDRHLDHSGTAGRMRVHCADLAAAPAVVVASERMDDNPGWRPMESGELLHAAPDLRVTSTIALPDEPAHRLGIRDLRPEAAASQKVR</sequence>
<dbReference type="CDD" id="cd01908">
    <property type="entry name" value="YafJ"/>
    <property type="match status" value="1"/>
</dbReference>
<comment type="caution">
    <text evidence="3">The sequence shown here is derived from an EMBL/GenBank/DDBJ whole genome shotgun (WGS) entry which is preliminary data.</text>
</comment>
<dbReference type="InterPro" id="IPR029055">
    <property type="entry name" value="Ntn_hydrolases_N"/>
</dbReference>
<evidence type="ECO:0000256" key="1">
    <source>
        <dbReference type="ARBA" id="ARBA00022962"/>
    </source>
</evidence>
<dbReference type="InterPro" id="IPR026869">
    <property type="entry name" value="EgtC-like"/>
</dbReference>
<dbReference type="PANTHER" id="PTHR42824">
    <property type="entry name" value="GLUTAMINE AMIDOTRANSFERASE"/>
    <property type="match status" value="1"/>
</dbReference>
<name>A0ABP7V1E2_9ACTN</name>
<dbReference type="PANTHER" id="PTHR42824:SF1">
    <property type="entry name" value="GLUTAMINE AMIDOTRANSFERASE YAFJ-RELATED"/>
    <property type="match status" value="1"/>
</dbReference>
<dbReference type="SUPFAM" id="SSF56235">
    <property type="entry name" value="N-terminal nucleophile aminohydrolases (Ntn hydrolases)"/>
    <property type="match status" value="1"/>
</dbReference>
<dbReference type="EMBL" id="BAAAZG010000001">
    <property type="protein sequence ID" value="GAA4057354.1"/>
    <property type="molecule type" value="Genomic_DNA"/>
</dbReference>
<dbReference type="PROSITE" id="PS51278">
    <property type="entry name" value="GATASE_TYPE_2"/>
    <property type="match status" value="1"/>
</dbReference>
<dbReference type="InterPro" id="IPR017932">
    <property type="entry name" value="GATase_2_dom"/>
</dbReference>
<dbReference type="RefSeq" id="WP_344940306.1">
    <property type="nucleotide sequence ID" value="NZ_BAAAZG010000001.1"/>
</dbReference>
<feature type="domain" description="Glutamine amidotransferase type-2" evidence="2">
    <location>
        <begin position="2"/>
        <end position="256"/>
    </location>
</feature>
<dbReference type="Gene3D" id="3.60.20.10">
    <property type="entry name" value="Glutamine Phosphoribosylpyrophosphate, subunit 1, domain 1"/>
    <property type="match status" value="1"/>
</dbReference>
<organism evidence="3 4">
    <name type="scientific">Actinomadura miaoliensis</name>
    <dbReference type="NCBI Taxonomy" id="430685"/>
    <lineage>
        <taxon>Bacteria</taxon>
        <taxon>Bacillati</taxon>
        <taxon>Actinomycetota</taxon>
        <taxon>Actinomycetes</taxon>
        <taxon>Streptosporangiales</taxon>
        <taxon>Thermomonosporaceae</taxon>
        <taxon>Actinomadura</taxon>
    </lineage>
</organism>
<gene>
    <name evidence="3" type="ORF">GCM10022214_06610</name>
</gene>
<keyword evidence="1 3" id="KW-0315">Glutamine amidotransferase</keyword>
<protein>
    <submittedName>
        <fullName evidence="3">Class II glutamine amidotransferase</fullName>
    </submittedName>
</protein>
<evidence type="ECO:0000313" key="4">
    <source>
        <dbReference type="Proteomes" id="UP001500683"/>
    </source>
</evidence>
<evidence type="ECO:0000259" key="2">
    <source>
        <dbReference type="PROSITE" id="PS51278"/>
    </source>
</evidence>
<keyword evidence="4" id="KW-1185">Reference proteome</keyword>
<proteinExistence type="predicted"/>